<dbReference type="PANTHER" id="PTHR30614">
    <property type="entry name" value="MEMBRANE COMPONENT OF AMINO ACID ABC TRANSPORTER"/>
    <property type="match status" value="1"/>
</dbReference>
<dbReference type="GO" id="GO:0006865">
    <property type="term" value="P:amino acid transport"/>
    <property type="evidence" value="ECO:0007669"/>
    <property type="project" value="UniProtKB-KW"/>
</dbReference>
<dbReference type="OrthoDB" id="3181282at2"/>
<name>D5V531_ARCNC</name>
<evidence type="ECO:0000256" key="3">
    <source>
        <dbReference type="ARBA" id="ARBA00010072"/>
    </source>
</evidence>
<keyword evidence="13" id="KW-1185">Reference proteome</keyword>
<proteinExistence type="inferred from homology"/>
<dbReference type="InterPro" id="IPR043429">
    <property type="entry name" value="ArtM/GltK/GlnP/TcyL/YhdX-like"/>
</dbReference>
<dbReference type="NCBIfam" id="TIGR01726">
    <property type="entry name" value="HEQRo_perm_3TM"/>
    <property type="match status" value="1"/>
</dbReference>
<organism evidence="12 13">
    <name type="scientific">Arcobacter nitrofigilis (strain ATCC 33309 / DSM 7299 / CCUG 15893 / LMG 7604 / NCTC 12251 / CI)</name>
    <name type="common">Campylobacter nitrofigilis</name>
    <dbReference type="NCBI Taxonomy" id="572480"/>
    <lineage>
        <taxon>Bacteria</taxon>
        <taxon>Pseudomonadati</taxon>
        <taxon>Campylobacterota</taxon>
        <taxon>Epsilonproteobacteria</taxon>
        <taxon>Campylobacterales</taxon>
        <taxon>Arcobacteraceae</taxon>
        <taxon>Arcobacter</taxon>
    </lineage>
</organism>
<dbReference type="InterPro" id="IPR010065">
    <property type="entry name" value="AA_ABC_transptr_permease_3TM"/>
</dbReference>
<keyword evidence="6 10" id="KW-0812">Transmembrane</keyword>
<keyword evidence="8 10" id="KW-1133">Transmembrane helix</keyword>
<dbReference type="Proteomes" id="UP000000939">
    <property type="component" value="Chromosome"/>
</dbReference>
<sequence length="219" mass="24690">MDLSLYITYWPLLFKGLLFTIYICSIGIFLAILGGLILYRINRINLLITRLIYSIYLTVFRGTPLLVQVYLVYYGGPFIGLELTAEQVGILGLSLYGAAYFAEIFRSGFESIPKGHIEAAYDLGYSRQQILRYIQLPEMLGLILPPSINLTIILIKESAILSIITVSELTTAAVTMGTETFSMVEPYVFLALSYWCITFIVAKIGSWCENRSIIHLQRS</sequence>
<comment type="subcellular location">
    <subcellularLocation>
        <location evidence="2">Cell inner membrane</location>
        <topology evidence="2">Multi-pass membrane protein</topology>
    </subcellularLocation>
    <subcellularLocation>
        <location evidence="10">Cell membrane</location>
        <topology evidence="10">Multi-pass membrane protein</topology>
    </subcellularLocation>
</comment>
<dbReference type="RefSeq" id="WP_013134138.1">
    <property type="nucleotide sequence ID" value="NC_014166.1"/>
</dbReference>
<keyword evidence="5" id="KW-1003">Cell membrane</keyword>
<dbReference type="InterPro" id="IPR035906">
    <property type="entry name" value="MetI-like_sf"/>
</dbReference>
<evidence type="ECO:0000256" key="4">
    <source>
        <dbReference type="ARBA" id="ARBA00022448"/>
    </source>
</evidence>
<evidence type="ECO:0000256" key="7">
    <source>
        <dbReference type="ARBA" id="ARBA00022970"/>
    </source>
</evidence>
<dbReference type="KEGG" id="ant:Arnit_0327"/>
<feature type="domain" description="ABC transmembrane type-1" evidence="11">
    <location>
        <begin position="13"/>
        <end position="205"/>
    </location>
</feature>
<reference evidence="12 13" key="1">
    <citation type="journal article" date="2010" name="Stand. Genomic Sci.">
        <title>Complete genome sequence of Arcobacter nitrofigilis type strain (CI).</title>
        <authorList>
            <person name="Pati A."/>
            <person name="Gronow S."/>
            <person name="Lapidus A."/>
            <person name="Copeland A."/>
            <person name="Glavina Del Rio T."/>
            <person name="Nolan M."/>
            <person name="Lucas S."/>
            <person name="Tice H."/>
            <person name="Cheng J.F."/>
            <person name="Han C."/>
            <person name="Chertkov O."/>
            <person name="Bruce D."/>
            <person name="Tapia R."/>
            <person name="Goodwin L."/>
            <person name="Pitluck S."/>
            <person name="Liolios K."/>
            <person name="Ivanova N."/>
            <person name="Mavromatis K."/>
            <person name="Chen A."/>
            <person name="Palaniappan K."/>
            <person name="Land M."/>
            <person name="Hauser L."/>
            <person name="Chang Y.J."/>
            <person name="Jeffries C.D."/>
            <person name="Detter J.C."/>
            <person name="Rohde M."/>
            <person name="Goker M."/>
            <person name="Bristow J."/>
            <person name="Eisen J.A."/>
            <person name="Markowitz V."/>
            <person name="Hugenholtz P."/>
            <person name="Klenk H.P."/>
            <person name="Kyrpides N.C."/>
        </authorList>
    </citation>
    <scope>NUCLEOTIDE SEQUENCE [LARGE SCALE GENOMIC DNA]</scope>
    <source>
        <strain evidence="13">ATCC 33309 / DSM 7299 / CCUG 15893 / LMG 7604 / NCTC 12251 / CI</strain>
    </source>
</reference>
<evidence type="ECO:0000256" key="10">
    <source>
        <dbReference type="RuleBase" id="RU363032"/>
    </source>
</evidence>
<dbReference type="InterPro" id="IPR000515">
    <property type="entry name" value="MetI-like"/>
</dbReference>
<evidence type="ECO:0000256" key="6">
    <source>
        <dbReference type="ARBA" id="ARBA00022692"/>
    </source>
</evidence>
<feature type="transmembrane region" description="Helical" evidence="10">
    <location>
        <begin position="142"/>
        <end position="167"/>
    </location>
</feature>
<evidence type="ECO:0000256" key="2">
    <source>
        <dbReference type="ARBA" id="ARBA00004429"/>
    </source>
</evidence>
<evidence type="ECO:0000313" key="13">
    <source>
        <dbReference type="Proteomes" id="UP000000939"/>
    </source>
</evidence>
<dbReference type="eggNOG" id="COG0765">
    <property type="taxonomic scope" value="Bacteria"/>
</dbReference>
<dbReference type="EMBL" id="CP001999">
    <property type="protein sequence ID" value="ADG91993.1"/>
    <property type="molecule type" value="Genomic_DNA"/>
</dbReference>
<accession>D5V531</accession>
<feature type="transmembrane region" description="Helical" evidence="10">
    <location>
        <begin position="187"/>
        <end position="208"/>
    </location>
</feature>
<dbReference type="STRING" id="572480.Arnit_0327"/>
<evidence type="ECO:0000256" key="5">
    <source>
        <dbReference type="ARBA" id="ARBA00022475"/>
    </source>
</evidence>
<comment type="similarity">
    <text evidence="3">Belongs to the binding-protein-dependent transport system permease family. HisMQ subfamily.</text>
</comment>
<comment type="function">
    <text evidence="1">Part of the binding-protein-dependent transport system for glutamine; probably responsible for the translocation of the substrate across the membrane.</text>
</comment>
<evidence type="ECO:0000313" key="12">
    <source>
        <dbReference type="EMBL" id="ADG91993.1"/>
    </source>
</evidence>
<keyword evidence="9 10" id="KW-0472">Membrane</keyword>
<protein>
    <submittedName>
        <fullName evidence="12">Polar amino acid ABC transporter, inner membrane subunit</fullName>
    </submittedName>
</protein>
<dbReference type="GO" id="GO:0043190">
    <property type="term" value="C:ATP-binding cassette (ABC) transporter complex"/>
    <property type="evidence" value="ECO:0007669"/>
    <property type="project" value="InterPro"/>
</dbReference>
<dbReference type="Pfam" id="PF00528">
    <property type="entry name" value="BPD_transp_1"/>
    <property type="match status" value="1"/>
</dbReference>
<gene>
    <name evidence="12" type="ordered locus">Arnit_0327</name>
</gene>
<evidence type="ECO:0000256" key="8">
    <source>
        <dbReference type="ARBA" id="ARBA00022989"/>
    </source>
</evidence>
<feature type="transmembrane region" description="Helical" evidence="10">
    <location>
        <begin position="12"/>
        <end position="39"/>
    </location>
</feature>
<dbReference type="PANTHER" id="PTHR30614:SF20">
    <property type="entry name" value="GLUTAMINE TRANSPORT SYSTEM PERMEASE PROTEIN GLNP"/>
    <property type="match status" value="1"/>
</dbReference>
<evidence type="ECO:0000256" key="9">
    <source>
        <dbReference type="ARBA" id="ARBA00023136"/>
    </source>
</evidence>
<dbReference type="AlphaFoldDB" id="D5V531"/>
<dbReference type="SUPFAM" id="SSF161098">
    <property type="entry name" value="MetI-like"/>
    <property type="match status" value="1"/>
</dbReference>
<dbReference type="CDD" id="cd06261">
    <property type="entry name" value="TM_PBP2"/>
    <property type="match status" value="1"/>
</dbReference>
<dbReference type="Gene3D" id="1.10.3720.10">
    <property type="entry name" value="MetI-like"/>
    <property type="match status" value="1"/>
</dbReference>
<keyword evidence="7" id="KW-0029">Amino-acid transport</keyword>
<feature type="transmembrane region" description="Helical" evidence="10">
    <location>
        <begin position="51"/>
        <end position="75"/>
    </location>
</feature>
<evidence type="ECO:0000259" key="11">
    <source>
        <dbReference type="PROSITE" id="PS50928"/>
    </source>
</evidence>
<feature type="transmembrane region" description="Helical" evidence="10">
    <location>
        <begin position="87"/>
        <end position="105"/>
    </location>
</feature>
<keyword evidence="4 10" id="KW-0813">Transport</keyword>
<dbReference type="PROSITE" id="PS50928">
    <property type="entry name" value="ABC_TM1"/>
    <property type="match status" value="1"/>
</dbReference>
<dbReference type="HOGENOM" id="CLU_019602_1_0_7"/>
<evidence type="ECO:0000256" key="1">
    <source>
        <dbReference type="ARBA" id="ARBA00003159"/>
    </source>
</evidence>
<dbReference type="GO" id="GO:0022857">
    <property type="term" value="F:transmembrane transporter activity"/>
    <property type="evidence" value="ECO:0007669"/>
    <property type="project" value="InterPro"/>
</dbReference>